<dbReference type="EMBL" id="BMAW01023693">
    <property type="protein sequence ID" value="GFT84048.1"/>
    <property type="molecule type" value="Genomic_DNA"/>
</dbReference>
<evidence type="ECO:0000313" key="2">
    <source>
        <dbReference type="Proteomes" id="UP000887013"/>
    </source>
</evidence>
<evidence type="ECO:0000313" key="1">
    <source>
        <dbReference type="EMBL" id="GFT84048.1"/>
    </source>
</evidence>
<name>A0A8X6U6T2_NEPPI</name>
<comment type="caution">
    <text evidence="1">The sequence shown here is derived from an EMBL/GenBank/DDBJ whole genome shotgun (WGS) entry which is preliminary data.</text>
</comment>
<reference evidence="1" key="1">
    <citation type="submission" date="2020-08" db="EMBL/GenBank/DDBJ databases">
        <title>Multicomponent nature underlies the extraordinary mechanical properties of spider dragline silk.</title>
        <authorList>
            <person name="Kono N."/>
            <person name="Nakamura H."/>
            <person name="Mori M."/>
            <person name="Yoshida Y."/>
            <person name="Ohtoshi R."/>
            <person name="Malay A.D."/>
            <person name="Moran D.A.P."/>
            <person name="Tomita M."/>
            <person name="Numata K."/>
            <person name="Arakawa K."/>
        </authorList>
    </citation>
    <scope>NUCLEOTIDE SEQUENCE</scope>
</reference>
<organism evidence="1 2">
    <name type="scientific">Nephila pilipes</name>
    <name type="common">Giant wood spider</name>
    <name type="synonym">Nephila maculata</name>
    <dbReference type="NCBI Taxonomy" id="299642"/>
    <lineage>
        <taxon>Eukaryota</taxon>
        <taxon>Metazoa</taxon>
        <taxon>Ecdysozoa</taxon>
        <taxon>Arthropoda</taxon>
        <taxon>Chelicerata</taxon>
        <taxon>Arachnida</taxon>
        <taxon>Araneae</taxon>
        <taxon>Araneomorphae</taxon>
        <taxon>Entelegynae</taxon>
        <taxon>Araneoidea</taxon>
        <taxon>Nephilidae</taxon>
        <taxon>Nephila</taxon>
    </lineage>
</organism>
<proteinExistence type="predicted"/>
<protein>
    <submittedName>
        <fullName evidence="1">Uncharacterized protein</fullName>
    </submittedName>
</protein>
<sequence length="84" mass="9679">MRAVCGRGVFLFIRNPPEGRDCHRPQAHHHISLDVIVLEYDQYAINYAALSRSGTFRICCPVWTCLPRQPNSDSVPFRRPIVRT</sequence>
<gene>
    <name evidence="1" type="ORF">NPIL_547681</name>
</gene>
<dbReference type="Proteomes" id="UP000887013">
    <property type="component" value="Unassembled WGS sequence"/>
</dbReference>
<dbReference type="AlphaFoldDB" id="A0A8X6U6T2"/>
<accession>A0A8X6U6T2</accession>
<keyword evidence="2" id="KW-1185">Reference proteome</keyword>